<dbReference type="CDD" id="cd12014">
    <property type="entry name" value="SH3_RIM-BP_1"/>
    <property type="match status" value="1"/>
</dbReference>
<feature type="domain" description="Fibronectin type-III" evidence="14">
    <location>
        <begin position="1000"/>
        <end position="1088"/>
    </location>
</feature>
<feature type="region of interest" description="Disordered" evidence="12">
    <location>
        <begin position="557"/>
        <end position="578"/>
    </location>
</feature>
<feature type="region of interest" description="Disordered" evidence="12">
    <location>
        <begin position="1270"/>
        <end position="1289"/>
    </location>
</feature>
<dbReference type="SUPFAM" id="SSF49265">
    <property type="entry name" value="Fibronectin type III"/>
    <property type="match status" value="1"/>
</dbReference>
<feature type="compositionally biased region" description="Low complexity" evidence="12">
    <location>
        <begin position="300"/>
        <end position="310"/>
    </location>
</feature>
<keyword evidence="4" id="KW-0963">Cytoplasm</keyword>
<keyword evidence="5" id="KW-0677">Repeat</keyword>
<dbReference type="GO" id="GO:0007286">
    <property type="term" value="P:spermatid development"/>
    <property type="evidence" value="ECO:0007669"/>
    <property type="project" value="TreeGrafter"/>
</dbReference>
<dbReference type="FunFam" id="2.60.40.10:FF:000072">
    <property type="entry name" value="RIMS-binding protein 2 isoform X1"/>
    <property type="match status" value="1"/>
</dbReference>
<evidence type="ECO:0000259" key="14">
    <source>
        <dbReference type="PROSITE" id="PS50853"/>
    </source>
</evidence>
<keyword evidence="6" id="KW-0221">Differentiation</keyword>
<proteinExistence type="inferred from homology"/>
<dbReference type="Proteomes" id="UP000504623">
    <property type="component" value="Unplaced"/>
</dbReference>
<dbReference type="GO" id="GO:0002177">
    <property type="term" value="C:manchette"/>
    <property type="evidence" value="ECO:0007669"/>
    <property type="project" value="TreeGrafter"/>
</dbReference>
<evidence type="ECO:0000256" key="9">
    <source>
        <dbReference type="ARBA" id="ARBA00023212"/>
    </source>
</evidence>
<organism evidence="15 16">
    <name type="scientific">Chrysochloris asiatica</name>
    <name type="common">Cape golden mole</name>
    <dbReference type="NCBI Taxonomy" id="185453"/>
    <lineage>
        <taxon>Eukaryota</taxon>
        <taxon>Metazoa</taxon>
        <taxon>Chordata</taxon>
        <taxon>Craniata</taxon>
        <taxon>Vertebrata</taxon>
        <taxon>Euteleostomi</taxon>
        <taxon>Mammalia</taxon>
        <taxon>Eutheria</taxon>
        <taxon>Afrotheria</taxon>
        <taxon>Chrysochloridae</taxon>
        <taxon>Chrysochlorinae</taxon>
        <taxon>Chrysochloris</taxon>
    </lineage>
</organism>
<dbReference type="OrthoDB" id="4158657at2759"/>
<feature type="region of interest" description="Disordered" evidence="12">
    <location>
        <begin position="1402"/>
        <end position="1429"/>
    </location>
</feature>
<feature type="region of interest" description="Disordered" evidence="12">
    <location>
        <begin position="709"/>
        <end position="772"/>
    </location>
</feature>
<feature type="region of interest" description="Disordered" evidence="12">
    <location>
        <begin position="1302"/>
        <end position="1334"/>
    </location>
</feature>
<dbReference type="Pfam" id="PF07653">
    <property type="entry name" value="SH3_2"/>
    <property type="match status" value="3"/>
</dbReference>
<dbReference type="Gene3D" id="2.30.30.40">
    <property type="entry name" value="SH3 Domains"/>
    <property type="match status" value="3"/>
</dbReference>
<evidence type="ECO:0000256" key="3">
    <source>
        <dbReference type="ARBA" id="ARBA00022443"/>
    </source>
</evidence>
<dbReference type="InterPro" id="IPR003961">
    <property type="entry name" value="FN3_dom"/>
</dbReference>
<keyword evidence="7" id="KW-0744">Spermatogenesis</keyword>
<dbReference type="GO" id="GO:0005634">
    <property type="term" value="C:nucleus"/>
    <property type="evidence" value="ECO:0007669"/>
    <property type="project" value="TreeGrafter"/>
</dbReference>
<dbReference type="GO" id="GO:0030156">
    <property type="term" value="F:benzodiazepine receptor binding"/>
    <property type="evidence" value="ECO:0007669"/>
    <property type="project" value="TreeGrafter"/>
</dbReference>
<evidence type="ECO:0000256" key="8">
    <source>
        <dbReference type="ARBA" id="ARBA00023054"/>
    </source>
</evidence>
<dbReference type="InterPro" id="IPR013783">
    <property type="entry name" value="Ig-like_fold"/>
</dbReference>
<dbReference type="PANTHER" id="PTHR14234:SF21">
    <property type="entry name" value="RIMS-BINDING PROTEIN 3A-RELATED"/>
    <property type="match status" value="1"/>
</dbReference>
<dbReference type="PROSITE" id="PS50002">
    <property type="entry name" value="SH3"/>
    <property type="match status" value="1"/>
</dbReference>
<dbReference type="InterPro" id="IPR040325">
    <property type="entry name" value="RIMBP1/2/3"/>
</dbReference>
<keyword evidence="3 10" id="KW-0728">SH3 domain</keyword>
<dbReference type="PROSITE" id="PS50853">
    <property type="entry name" value="FN3"/>
    <property type="match status" value="1"/>
</dbReference>
<dbReference type="CDD" id="cd00063">
    <property type="entry name" value="FN3"/>
    <property type="match status" value="1"/>
</dbReference>
<evidence type="ECO:0000256" key="2">
    <source>
        <dbReference type="ARBA" id="ARBA00010749"/>
    </source>
</evidence>
<feature type="region of interest" description="Disordered" evidence="12">
    <location>
        <begin position="279"/>
        <end position="378"/>
    </location>
</feature>
<name>A0A9B0U9D6_CHRAS</name>
<evidence type="ECO:0000313" key="15">
    <source>
        <dbReference type="Proteomes" id="UP000504623"/>
    </source>
</evidence>
<evidence type="ECO:0000313" key="16">
    <source>
        <dbReference type="RefSeq" id="XP_006875900.1"/>
    </source>
</evidence>
<feature type="compositionally biased region" description="Polar residues" evidence="12">
    <location>
        <begin position="279"/>
        <end position="295"/>
    </location>
</feature>
<dbReference type="FunFam" id="2.30.30.40:FF:000246">
    <property type="entry name" value="RIMS-binding protein 3A-like"/>
    <property type="match status" value="1"/>
</dbReference>
<keyword evidence="15" id="KW-1185">Reference proteome</keyword>
<dbReference type="GO" id="GO:0009566">
    <property type="term" value="P:fertilization"/>
    <property type="evidence" value="ECO:0007669"/>
    <property type="project" value="TreeGrafter"/>
</dbReference>
<feature type="compositionally biased region" description="Polar residues" evidence="12">
    <location>
        <begin position="709"/>
        <end position="720"/>
    </location>
</feature>
<dbReference type="PANTHER" id="PTHR14234">
    <property type="entry name" value="RIM BINDING PROTEIN-RELATED"/>
    <property type="match status" value="1"/>
</dbReference>
<feature type="compositionally biased region" description="Pro residues" evidence="12">
    <location>
        <begin position="330"/>
        <end position="345"/>
    </location>
</feature>
<sequence length="1648" mass="182068">MTKDYPGPLGGGRSSLKKPGSPGRGTAVREESKRELEKLRTELEKLRAELEAERARGRAERRRFVAQARQLREADERERQQMVDQLRSRWEAQRGRELRQLRDNVLREREAEIRQLLRWKEAELRQLYQLLRRERDGVVRQARELQRQLAEELMNRGYCGRAGATDLATAHCSCRLQDVLAQLRWETDGEQAARIRHLQETLDVERQLFLKYILEHFRWRPTLPEPRSPQTEPASENPPPETASRHSEPACPGGLLHRQITGIHMRSRSLDWEVLPVRSTSRDGQLPTRASSLDSLGTARSRSLYSSRSRPQTTEPEELASSTNASIPGSSPPPPSPPSPQPSLLPPSEHQKTSDPRSGEVSGRPCEALTTSPSGLDYPELVKRNTELTEALRVLDRRCFALREENSQLRHAGFPDQAEKKVQLLKMKNAELTGLARRLEDRARKLQETNLRALSAPIPGESRADTELCQAFVSQSARELTEQASALVAKDRQIEELQQKCHLLQVHVAAGLGIAPLPVRGASGGALELSTGDLERLLRESQREVLRLQRQLMVQQSQSSSRAKAGSQSALREEAGRRQVQELERELDAGRRQCQELDSQAAAVQRRGEEAEVQLQAALREGVWLAEDNARLQAQTNWGRKVEAEKNDVLGQLGHACQEHDTADLLAEKLFQQTARGQDRQLQQQDLQKALPDLQAALEIMQTLQCQSHEVTQVPKSQAGDNRRSKFQPGLEDQALPQPNKDTQKTETSLSKSPVVLGEPASVPQVPTRAPADELPDCRLQAKKASSNSFSEMESVWATVPFCPNLSLDTASEVDDLEPDSVFPTLDIGGLEAHATTKLKVFLARYSYNPFEGPNEHPEGELSLTAGDYVYIFGDMDEDGFYKGELEDGRQGLVPSNLVEPVLDNDILRCPSLKSPKCDSVSHLDTALQEDTHLSLSPGKAQAAVDRGSYPVVSVVSKTKVAVGILDADMEASQLDLLHSLGEQGCSRALLGGRWPFCVTPTQLGFQSITATSVKITWVSKDSIHPHIVYLDDQEQALTPAGVSCYTFHGLRPATEYQARVEVRLPPHLLQVHCNKMSSTITFATPLAGPPDPPLDVLVERHSSPGLLVVSWLPVTIDSAGSSNGVQVTGYAVYTDGLKVAEVANATAGSTLLDFSQLQVPSLCQKVSVRTMSLCGESLDSVPAQIPEDCFTCHRLLETSPFGCTHGDLSTCRVTFPLCPWKLMLAPLSSKTSSHTPESCGELQVELPEAFSEESSKRWSPVTSLGSEGACLSSGAGSQAQGPREAWEDSGKDLLFQKSLQEQKSSLPSDQSSGQENHYHDMGTSKSPSPELAHLSAEYGPSKVLGWYKPPLEKVLRQKQVAQVSSPVQWGPNQQYMSGCPKLLASEKEVCLHMWGTEQQEEREALSAQNKHGQTLAGKSEHQVHEPSSVLCPAQSSKDINMSWVDPTCLRQGVDSPARVFVALFDYDPLVMSVNPHSAEEKLAFQKGQLLKVWGSQDPNGFYHGECSGQVVTIPGHLVAEAEWTDERCPLLAQEHLHSVTCLDNFGGLTGHQSSFPMAQGKPRSPPLWTSKTMMATLDYDPRDRRGGDRVKDKLVLRAGDMVTIYGSVDDQGFYYGESGGHWGLVPAHLLDYMSFHAHTKGVKLQLG</sequence>
<feature type="compositionally biased region" description="Polar residues" evidence="12">
    <location>
        <begin position="1302"/>
        <end position="1316"/>
    </location>
</feature>
<dbReference type="InterPro" id="IPR036028">
    <property type="entry name" value="SH3-like_dom_sf"/>
</dbReference>
<evidence type="ECO:0000256" key="10">
    <source>
        <dbReference type="PROSITE-ProRule" id="PRU00192"/>
    </source>
</evidence>
<feature type="compositionally biased region" description="Basic and acidic residues" evidence="12">
    <location>
        <begin position="349"/>
        <end position="358"/>
    </location>
</feature>
<dbReference type="InterPro" id="IPR057884">
    <property type="entry name" value="FN3_RIM-BP1/2/3"/>
</dbReference>
<dbReference type="Pfam" id="PF25523">
    <property type="entry name" value="Ig_RIMBP2"/>
    <property type="match status" value="1"/>
</dbReference>
<reference evidence="16" key="1">
    <citation type="submission" date="2025-08" db="UniProtKB">
        <authorList>
            <consortium name="RefSeq"/>
        </authorList>
    </citation>
    <scope>IDENTIFICATION</scope>
    <source>
        <tissue evidence="16">Spleen</tissue>
    </source>
</reference>
<comment type="similarity">
    <text evidence="2">Belongs to the RIMBP family.</text>
</comment>
<protein>
    <submittedName>
        <fullName evidence="16">RIMS-binding protein 3A-like</fullName>
    </submittedName>
</protein>
<dbReference type="InterPro" id="IPR001452">
    <property type="entry name" value="SH3_domain"/>
</dbReference>
<evidence type="ECO:0000256" key="12">
    <source>
        <dbReference type="SAM" id="MobiDB-lite"/>
    </source>
</evidence>
<dbReference type="Gene3D" id="2.60.40.10">
    <property type="entry name" value="Immunoglobulins"/>
    <property type="match status" value="2"/>
</dbReference>
<gene>
    <name evidence="16" type="primary">LOC102840686</name>
</gene>
<evidence type="ECO:0000259" key="13">
    <source>
        <dbReference type="PROSITE" id="PS50002"/>
    </source>
</evidence>
<dbReference type="FunFam" id="2.30.30.40:FF:000232">
    <property type="entry name" value="RIMS-binding protein 3A-like"/>
    <property type="match status" value="1"/>
</dbReference>
<evidence type="ECO:0000256" key="7">
    <source>
        <dbReference type="ARBA" id="ARBA00022871"/>
    </source>
</evidence>
<feature type="region of interest" description="Disordered" evidence="12">
    <location>
        <begin position="1"/>
        <end position="35"/>
    </location>
</feature>
<dbReference type="FunFam" id="2.30.30.40:FF:000006">
    <property type="entry name" value="RIMS-binding protein 2 isoform X1"/>
    <property type="match status" value="1"/>
</dbReference>
<dbReference type="RefSeq" id="XP_006875900.1">
    <property type="nucleotide sequence ID" value="XM_006875838.1"/>
</dbReference>
<feature type="domain" description="SH3" evidence="13">
    <location>
        <begin position="837"/>
        <end position="904"/>
    </location>
</feature>
<evidence type="ECO:0000256" key="11">
    <source>
        <dbReference type="SAM" id="Coils"/>
    </source>
</evidence>
<feature type="region of interest" description="Disordered" evidence="12">
    <location>
        <begin position="222"/>
        <end position="255"/>
    </location>
</feature>
<comment type="subcellular location">
    <subcellularLocation>
        <location evidence="1">Cytoplasm</location>
        <location evidence="1">Cytoskeleton</location>
    </subcellularLocation>
</comment>
<dbReference type="Pfam" id="PF25566">
    <property type="entry name" value="RIMB1_N"/>
    <property type="match status" value="1"/>
</dbReference>
<evidence type="ECO:0000256" key="1">
    <source>
        <dbReference type="ARBA" id="ARBA00004245"/>
    </source>
</evidence>
<dbReference type="GeneID" id="102840686"/>
<dbReference type="InterPro" id="IPR036116">
    <property type="entry name" value="FN3_sf"/>
</dbReference>
<accession>A0A9B0U9D6</accession>
<evidence type="ECO:0000256" key="5">
    <source>
        <dbReference type="ARBA" id="ARBA00022737"/>
    </source>
</evidence>
<dbReference type="InterPro" id="IPR057950">
    <property type="entry name" value="RIMB1/RIM3A-C-like_N"/>
</dbReference>
<dbReference type="SUPFAM" id="SSF50044">
    <property type="entry name" value="SH3-domain"/>
    <property type="match status" value="3"/>
</dbReference>
<evidence type="ECO:0000256" key="4">
    <source>
        <dbReference type="ARBA" id="ARBA00022490"/>
    </source>
</evidence>
<dbReference type="SMART" id="SM00326">
    <property type="entry name" value="SH3"/>
    <property type="match status" value="3"/>
</dbReference>
<keyword evidence="8 11" id="KW-0175">Coiled coil</keyword>
<evidence type="ECO:0000256" key="6">
    <source>
        <dbReference type="ARBA" id="ARBA00022782"/>
    </source>
</evidence>
<feature type="coiled-coil region" evidence="11">
    <location>
        <begin position="422"/>
        <end position="456"/>
    </location>
</feature>
<keyword evidence="9" id="KW-0206">Cytoskeleton</keyword>